<name>A0A0E9WQI8_ANGAN</name>
<dbReference type="AlphaFoldDB" id="A0A0E9WQI8"/>
<protein>
    <submittedName>
        <fullName evidence="1">Uncharacterized protein</fullName>
    </submittedName>
</protein>
<reference evidence="1" key="2">
    <citation type="journal article" date="2015" name="Fish Shellfish Immunol.">
        <title>Early steps in the European eel (Anguilla anguilla)-Vibrio vulnificus interaction in the gills: Role of the RtxA13 toxin.</title>
        <authorList>
            <person name="Callol A."/>
            <person name="Pajuelo D."/>
            <person name="Ebbesson L."/>
            <person name="Teles M."/>
            <person name="MacKenzie S."/>
            <person name="Amaro C."/>
        </authorList>
    </citation>
    <scope>NUCLEOTIDE SEQUENCE</scope>
</reference>
<sequence>MIHMNCGHMSKRRTGLAYQCENKYHRLNMILAHDLSEENGRNNFFSPCLHQSGLA</sequence>
<dbReference type="EMBL" id="GBXM01015883">
    <property type="protein sequence ID" value="JAH92694.1"/>
    <property type="molecule type" value="Transcribed_RNA"/>
</dbReference>
<reference evidence="1" key="1">
    <citation type="submission" date="2014-11" db="EMBL/GenBank/DDBJ databases">
        <authorList>
            <person name="Amaro Gonzalez C."/>
        </authorList>
    </citation>
    <scope>NUCLEOTIDE SEQUENCE</scope>
</reference>
<proteinExistence type="predicted"/>
<accession>A0A0E9WQI8</accession>
<evidence type="ECO:0000313" key="1">
    <source>
        <dbReference type="EMBL" id="JAH92694.1"/>
    </source>
</evidence>
<organism evidence="1">
    <name type="scientific">Anguilla anguilla</name>
    <name type="common">European freshwater eel</name>
    <name type="synonym">Muraena anguilla</name>
    <dbReference type="NCBI Taxonomy" id="7936"/>
    <lineage>
        <taxon>Eukaryota</taxon>
        <taxon>Metazoa</taxon>
        <taxon>Chordata</taxon>
        <taxon>Craniata</taxon>
        <taxon>Vertebrata</taxon>
        <taxon>Euteleostomi</taxon>
        <taxon>Actinopterygii</taxon>
        <taxon>Neopterygii</taxon>
        <taxon>Teleostei</taxon>
        <taxon>Anguilliformes</taxon>
        <taxon>Anguillidae</taxon>
        <taxon>Anguilla</taxon>
    </lineage>
</organism>